<keyword evidence="5" id="KW-0812">Transmembrane</keyword>
<evidence type="ECO:0000259" key="7">
    <source>
        <dbReference type="PROSITE" id="PS51384"/>
    </source>
</evidence>
<evidence type="ECO:0000313" key="8">
    <source>
        <dbReference type="EMBL" id="QVM85813.1"/>
    </source>
</evidence>
<keyword evidence="5" id="KW-1133">Transmembrane helix</keyword>
<evidence type="ECO:0000256" key="1">
    <source>
        <dbReference type="ARBA" id="ARBA00022605"/>
    </source>
</evidence>
<dbReference type="PROSITE" id="PS50902">
    <property type="entry name" value="FLAVODOXIN_LIKE"/>
    <property type="match status" value="1"/>
</dbReference>
<evidence type="ECO:0000256" key="3">
    <source>
        <dbReference type="ARBA" id="ARBA00022643"/>
    </source>
</evidence>
<dbReference type="RefSeq" id="WP_213501312.1">
    <property type="nucleotide sequence ID" value="NZ_CP054856.1"/>
</dbReference>
<evidence type="ECO:0000256" key="2">
    <source>
        <dbReference type="ARBA" id="ARBA00022630"/>
    </source>
</evidence>
<keyword evidence="3" id="KW-0288">FMN</keyword>
<feature type="domain" description="Flavodoxin-like" evidence="6">
    <location>
        <begin position="39"/>
        <end position="175"/>
    </location>
</feature>
<dbReference type="InterPro" id="IPR008254">
    <property type="entry name" value="Flavodoxin/NO_synth"/>
</dbReference>
<organism evidence="8 9">
    <name type="scientific">Novosphingobium decolorationis</name>
    <dbReference type="NCBI Taxonomy" id="2698673"/>
    <lineage>
        <taxon>Bacteria</taxon>
        <taxon>Pseudomonadati</taxon>
        <taxon>Pseudomonadota</taxon>
        <taxon>Alphaproteobacteria</taxon>
        <taxon>Sphingomonadales</taxon>
        <taxon>Sphingomonadaceae</taxon>
        <taxon>Novosphingobium</taxon>
    </lineage>
</organism>
<accession>A0ABX8EAJ9</accession>
<evidence type="ECO:0000256" key="4">
    <source>
        <dbReference type="ARBA" id="ARBA00022982"/>
    </source>
</evidence>
<dbReference type="SUPFAM" id="SSF63380">
    <property type="entry name" value="Riboflavin synthase domain-like"/>
    <property type="match status" value="1"/>
</dbReference>
<dbReference type="Gene3D" id="3.40.50.80">
    <property type="entry name" value="Nucleotide-binding domain of ferredoxin-NADP reductase (FNR) module"/>
    <property type="match status" value="1"/>
</dbReference>
<dbReference type="Gene3D" id="3.40.50.360">
    <property type="match status" value="1"/>
</dbReference>
<keyword evidence="5" id="KW-0472">Membrane</keyword>
<dbReference type="SUPFAM" id="SSF52218">
    <property type="entry name" value="Flavoproteins"/>
    <property type="match status" value="1"/>
</dbReference>
<dbReference type="SUPFAM" id="SSF52343">
    <property type="entry name" value="Ferredoxin reductase-like, C-terminal NADP-linked domain"/>
    <property type="match status" value="1"/>
</dbReference>
<dbReference type="EMBL" id="CP054856">
    <property type="protein sequence ID" value="QVM85813.1"/>
    <property type="molecule type" value="Genomic_DNA"/>
</dbReference>
<gene>
    <name evidence="8" type="ORF">HT578_20780</name>
</gene>
<name>A0ABX8EAJ9_9SPHN</name>
<evidence type="ECO:0000313" key="9">
    <source>
        <dbReference type="Proteomes" id="UP000677126"/>
    </source>
</evidence>
<keyword evidence="1" id="KW-0028">Amino-acid biosynthesis</keyword>
<proteinExistence type="predicted"/>
<dbReference type="InterPro" id="IPR017927">
    <property type="entry name" value="FAD-bd_FR_type"/>
</dbReference>
<dbReference type="InterPro" id="IPR001094">
    <property type="entry name" value="Flavdoxin-like"/>
</dbReference>
<keyword evidence="9" id="KW-1185">Reference proteome</keyword>
<protein>
    <submittedName>
        <fullName evidence="8">Flavodoxin domain-containing protein</fullName>
    </submittedName>
</protein>
<dbReference type="PRINTS" id="PR00369">
    <property type="entry name" value="FLAVODOXIN"/>
</dbReference>
<feature type="domain" description="FAD-binding FR-type" evidence="7">
    <location>
        <begin position="189"/>
        <end position="305"/>
    </location>
</feature>
<keyword evidence="4" id="KW-0249">Electron transport</keyword>
<reference evidence="8 9" key="1">
    <citation type="journal article" date="2021" name="Int. J. Syst. Evol. Microbiol.">
        <title>Novosphingobium decolorationis sp. nov., an aniline blue-decolourizing bacterium isolated from East Pacific sediment.</title>
        <authorList>
            <person name="Chen X."/>
            <person name="Dong B."/>
            <person name="Chen T."/>
            <person name="Ren N."/>
            <person name="Wang J."/>
            <person name="Xu Y."/>
            <person name="Yang J."/>
            <person name="Zhu S."/>
            <person name="Chen J."/>
        </authorList>
    </citation>
    <scope>NUCLEOTIDE SEQUENCE [LARGE SCALE GENOMIC DNA]</scope>
    <source>
        <strain evidence="8 9">502str22</strain>
    </source>
</reference>
<dbReference type="Pfam" id="PF00258">
    <property type="entry name" value="Flavodoxin_1"/>
    <property type="match status" value="1"/>
</dbReference>
<keyword evidence="4" id="KW-0813">Transport</keyword>
<sequence>MRDTFTDWLILAALIAPWLGLTWLCLRKRPRVALGGASHLVVYASQTGHAQEIAEATHAAVLRVDPEARLVCANRLDLADLAGADRVFFVVATSGDGDAPDDAGDLDRALAEDDVDLTGVQVAILALGDRRYTHFCAFGERLRTWCEAMAAEVTAYVTVDDLAPDDLAQWDAVLRREGVGGMAEGQLDSAPREWRIDSRACVAGPVGEGAQTGASEGLFRLTLRPEDGLLPAWGIGDLFELHTPDGHLRDYSIANRCGGEELVLFVRRVIDKGVPGRGSGLLTSLPVGTGRVRARIRAHAGFRPPPGTGPLLAIGAGSGWAGLRPHLLEAMASGRACWLIFGERGEADASGLFGEMRAWHEEGRFHRLDLALSRQDGVRVPDILAANSADLRDFLTPAGAVVLCGRLAMGEAALAVLRASMSEDWLEEARHSGRLRSDLY</sequence>
<dbReference type="InterPro" id="IPR039261">
    <property type="entry name" value="FNR_nucleotide-bd"/>
</dbReference>
<keyword evidence="2" id="KW-0285">Flavoprotein</keyword>
<feature type="transmembrane region" description="Helical" evidence="5">
    <location>
        <begin position="6"/>
        <end position="26"/>
    </location>
</feature>
<evidence type="ECO:0000256" key="5">
    <source>
        <dbReference type="SAM" id="Phobius"/>
    </source>
</evidence>
<dbReference type="PROSITE" id="PS51384">
    <property type="entry name" value="FAD_FR"/>
    <property type="match status" value="1"/>
</dbReference>
<dbReference type="PANTHER" id="PTHR19384">
    <property type="entry name" value="NITRIC OXIDE SYNTHASE-RELATED"/>
    <property type="match status" value="1"/>
</dbReference>
<dbReference type="InterPro" id="IPR029039">
    <property type="entry name" value="Flavoprotein-like_sf"/>
</dbReference>
<dbReference type="InterPro" id="IPR017938">
    <property type="entry name" value="Riboflavin_synthase-like_b-brl"/>
</dbReference>
<dbReference type="PANTHER" id="PTHR19384:SF84">
    <property type="entry name" value="METHIONINE SYNTHASE REDUCTASE"/>
    <property type="match status" value="1"/>
</dbReference>
<evidence type="ECO:0000259" key="6">
    <source>
        <dbReference type="PROSITE" id="PS50902"/>
    </source>
</evidence>
<dbReference type="Proteomes" id="UP000677126">
    <property type="component" value="Chromosome"/>
</dbReference>